<evidence type="ECO:0000313" key="4">
    <source>
        <dbReference type="Proteomes" id="UP001610563"/>
    </source>
</evidence>
<dbReference type="Pfam" id="PF06985">
    <property type="entry name" value="HET"/>
    <property type="match status" value="1"/>
</dbReference>
<feature type="compositionally biased region" description="Polar residues" evidence="1">
    <location>
        <begin position="113"/>
        <end position="145"/>
    </location>
</feature>
<dbReference type="Proteomes" id="UP001610563">
    <property type="component" value="Unassembled WGS sequence"/>
</dbReference>
<feature type="region of interest" description="Disordered" evidence="1">
    <location>
        <begin position="81"/>
        <end position="155"/>
    </location>
</feature>
<dbReference type="InterPro" id="IPR010730">
    <property type="entry name" value="HET"/>
</dbReference>
<dbReference type="PANTHER" id="PTHR24148">
    <property type="entry name" value="ANKYRIN REPEAT DOMAIN-CONTAINING PROTEIN 39 HOMOLOG-RELATED"/>
    <property type="match status" value="1"/>
</dbReference>
<gene>
    <name evidence="3" type="ORF">BJX66DRAFT_339851</name>
</gene>
<protein>
    <recommendedName>
        <fullName evidence="2">Heterokaryon incompatibility domain-containing protein</fullName>
    </recommendedName>
</protein>
<evidence type="ECO:0000313" key="3">
    <source>
        <dbReference type="EMBL" id="KAL2788802.1"/>
    </source>
</evidence>
<comment type="caution">
    <text evidence="3">The sequence shown here is derived from an EMBL/GenBank/DDBJ whole genome shotgun (WGS) entry which is preliminary data.</text>
</comment>
<evidence type="ECO:0000259" key="2">
    <source>
        <dbReference type="Pfam" id="PF06985"/>
    </source>
</evidence>
<keyword evidence="4" id="KW-1185">Reference proteome</keyword>
<name>A0ABR4G0M0_9EURO</name>
<dbReference type="PANTHER" id="PTHR24148:SF64">
    <property type="entry name" value="HETEROKARYON INCOMPATIBILITY DOMAIN-CONTAINING PROTEIN"/>
    <property type="match status" value="1"/>
</dbReference>
<dbReference type="InterPro" id="IPR052895">
    <property type="entry name" value="HetReg/Transcr_Mod"/>
</dbReference>
<accession>A0ABR4G0M0</accession>
<proteinExistence type="predicted"/>
<dbReference type="EMBL" id="JBFTWV010000073">
    <property type="protein sequence ID" value="KAL2788802.1"/>
    <property type="molecule type" value="Genomic_DNA"/>
</dbReference>
<reference evidence="3 4" key="1">
    <citation type="submission" date="2024-07" db="EMBL/GenBank/DDBJ databases">
        <title>Section-level genome sequencing and comparative genomics of Aspergillus sections Usti and Cavernicolus.</title>
        <authorList>
            <consortium name="Lawrence Berkeley National Laboratory"/>
            <person name="Nybo J.L."/>
            <person name="Vesth T.C."/>
            <person name="Theobald S."/>
            <person name="Frisvad J.C."/>
            <person name="Larsen T.O."/>
            <person name="Kjaerboelling I."/>
            <person name="Rothschild-Mancinelli K."/>
            <person name="Lyhne E.K."/>
            <person name="Kogle M.E."/>
            <person name="Barry K."/>
            <person name="Clum A."/>
            <person name="Na H."/>
            <person name="Ledsgaard L."/>
            <person name="Lin J."/>
            <person name="Lipzen A."/>
            <person name="Kuo A."/>
            <person name="Riley R."/>
            <person name="Mondo S."/>
            <person name="Labutti K."/>
            <person name="Haridas S."/>
            <person name="Pangalinan J."/>
            <person name="Salamov A.A."/>
            <person name="Simmons B.A."/>
            <person name="Magnuson J.K."/>
            <person name="Chen J."/>
            <person name="Drula E."/>
            <person name="Henrissat B."/>
            <person name="Wiebenga A."/>
            <person name="Lubbers R.J."/>
            <person name="Gomes A.C."/>
            <person name="Makela M.R."/>
            <person name="Stajich J."/>
            <person name="Grigoriev I.V."/>
            <person name="Mortensen U.H."/>
            <person name="De Vries R.P."/>
            <person name="Baker S.E."/>
            <person name="Andersen M.R."/>
        </authorList>
    </citation>
    <scope>NUCLEOTIDE SEQUENCE [LARGE SCALE GENOMIC DNA]</scope>
    <source>
        <strain evidence="3 4">CBS 209.92</strain>
    </source>
</reference>
<sequence>MKGVPALAKTSPFSYNSMLAPRRRAPGIGSTQECYKPVSKTPVIDFHETLLKDHVEETTIDMDVKDQNPKRSFWQRLTSRFRSNPHNEPAPPPISELPAYSVRPPTELESANRGRTSYPQSQVAEAPISQPSSQLTQTRTYNSPLPASAGAVSPIRGTDSQITEMFTEQDNYVIEYTNHSLWPLFKPNEGNLQWKCPNPILDFSTDPVRRQWAMGQSVGNRFGSQFFASRAPQRLPPRLFDLRANRVVDTSTLKSSGIEYVFVSHVWGQNLVQLSGLTYGVDWDIPVLSVHKLEGIMTACRALCGIPYMWIDILCLDQRTHNETELLAMRDYLENACGCLIWLDNTYKEPNWQRILESIEEVNKLYRLTKSGFPSHSVHEYGTDQGLFSIPLAPLQCFRLLRKLTRLEKAPWFKRLWTLQEGVIPAEALFVTPERYMIDRSALCKLSETFGFVAQYTIDQGMDSGVGLLQELQRSEIWKMVKLKQLYNMKQITYQHVFHATKTRECKLEQDKLFGVLGLIFGPTPPINYNRPIEDLYKEYYEMAVTSGDFSSMLFLGGSVWHTNDSMGVVFPSQPIPSLPRLSTPNHQLTVHRTPNDAPGIKMENIGYDIVRAVHCLSAKGTLSYWQDRFPNYLLVDTHKASEIARAWGMPESSAILPNGSLGPGYLAATMGRRWDAEETIRRQYGADFQQQYKLLAAKAFVTWLRCHWLQTQLENTAVVVLWTERSAPQLAVVTETLDGLEEGNVVIVTPREYVREAGQACLVCVKSGNGERVRKVGVGLGDSVRAGGAGSFVLCDR</sequence>
<organism evidence="3 4">
    <name type="scientific">Aspergillus keveii</name>
    <dbReference type="NCBI Taxonomy" id="714993"/>
    <lineage>
        <taxon>Eukaryota</taxon>
        <taxon>Fungi</taxon>
        <taxon>Dikarya</taxon>
        <taxon>Ascomycota</taxon>
        <taxon>Pezizomycotina</taxon>
        <taxon>Eurotiomycetes</taxon>
        <taxon>Eurotiomycetidae</taxon>
        <taxon>Eurotiales</taxon>
        <taxon>Aspergillaceae</taxon>
        <taxon>Aspergillus</taxon>
        <taxon>Aspergillus subgen. Nidulantes</taxon>
    </lineage>
</organism>
<feature type="domain" description="Heterokaryon incompatibility" evidence="2">
    <location>
        <begin position="260"/>
        <end position="421"/>
    </location>
</feature>
<evidence type="ECO:0000256" key="1">
    <source>
        <dbReference type="SAM" id="MobiDB-lite"/>
    </source>
</evidence>